<dbReference type="SUPFAM" id="SSF81296">
    <property type="entry name" value="E set domains"/>
    <property type="match status" value="1"/>
</dbReference>
<dbReference type="EMBL" id="PPTT01000011">
    <property type="protein sequence ID" value="RDB69143.1"/>
    <property type="molecule type" value="Genomic_DNA"/>
</dbReference>
<keyword evidence="5" id="KW-1185">Reference proteome</keyword>
<dbReference type="AlphaFoldDB" id="A0A3N0J1U0"/>
<comment type="caution">
    <text evidence="4">The sequence shown here is derived from an EMBL/GenBank/DDBJ whole genome shotgun (WGS) entry which is preliminary data.</text>
</comment>
<organism evidence="4 6">
    <name type="scientific">Eggerthella sinensis</name>
    <dbReference type="NCBI Taxonomy" id="242230"/>
    <lineage>
        <taxon>Bacteria</taxon>
        <taxon>Bacillati</taxon>
        <taxon>Actinomycetota</taxon>
        <taxon>Coriobacteriia</taxon>
        <taxon>Eggerthellales</taxon>
        <taxon>Eggerthellaceae</taxon>
        <taxon>Eggerthella</taxon>
    </lineage>
</organism>
<feature type="domain" description="Oxidoreductase molybdopterin-binding" evidence="2">
    <location>
        <begin position="115"/>
        <end position="247"/>
    </location>
</feature>
<dbReference type="Proteomes" id="UP000253817">
    <property type="component" value="Unassembled WGS sequence"/>
</dbReference>
<dbReference type="RefSeq" id="WP_114546168.1">
    <property type="nucleotide sequence ID" value="NZ_PPTT01000011.1"/>
</dbReference>
<dbReference type="GO" id="GO:0020037">
    <property type="term" value="F:heme binding"/>
    <property type="evidence" value="ECO:0007669"/>
    <property type="project" value="TreeGrafter"/>
</dbReference>
<reference evidence="3 5" key="1">
    <citation type="journal article" date="2018" name="Elife">
        <title>Discovery and characterization of a prevalent human gut bacterial enzyme sufficient for the inactivation of a family of plant toxins.</title>
        <authorList>
            <person name="Koppel N."/>
            <person name="Bisanz J.E."/>
            <person name="Pandelia M.E."/>
            <person name="Turnbaugh P.J."/>
            <person name="Balskus E.P."/>
        </authorList>
    </citation>
    <scope>NUCLEOTIDE SEQUENCE [LARGE SCALE GENOMIC DNA]</scope>
    <source>
        <strain evidence="3 5">DSM 16107</strain>
    </source>
</reference>
<dbReference type="EMBL" id="QICC01000003">
    <property type="protein sequence ID" value="RNM43164.1"/>
    <property type="molecule type" value="Genomic_DNA"/>
</dbReference>
<evidence type="ECO:0000256" key="1">
    <source>
        <dbReference type="SAM" id="SignalP"/>
    </source>
</evidence>
<feature type="signal peptide" evidence="1">
    <location>
        <begin position="1"/>
        <end position="23"/>
    </location>
</feature>
<dbReference type="Proteomes" id="UP000270112">
    <property type="component" value="Unassembled WGS sequence"/>
</dbReference>
<gene>
    <name evidence="3" type="ORF">C1876_07865</name>
    <name evidence="4" type="ORF">DMP09_01575</name>
</gene>
<dbReference type="OrthoDB" id="3170940at2"/>
<sequence>MKTSQKVLSSVAGSMLLFSGAGAALANLQPNVAQADESTEPTGTVHEAGEYAIAAAWNDALSDDYTKVANVDGTFSFNQLGTTPNDELFNMFGTAVLSMCSKPAPELVDEGQGVANFYVNVSGHMTKSFSVNVADLDDEQGVLMGCSCMTGSPLGQAYVVGVPLASVVEMADLEDGVNTVTAYGADGFGQPLPLRYALDKNALLVYQVNGQELRSETDSSLQLWMPETVANYFTRNIVEIQLTHEDAEPDVQQVDPCYRNKINITNNADGCAFAAGDHITFEGVADDLGSPVVAVEFSFDGGSTWTSCETEGATADKWVNWSFTTSFEEAGEYQMIARAKTADGVVSPLTASLDFSIK</sequence>
<dbReference type="InterPro" id="IPR000572">
    <property type="entry name" value="OxRdtase_Mopterin-bd_dom"/>
</dbReference>
<dbReference type="Gene3D" id="2.60.40.650">
    <property type="match status" value="1"/>
</dbReference>
<proteinExistence type="predicted"/>
<evidence type="ECO:0000313" key="5">
    <source>
        <dbReference type="Proteomes" id="UP000253817"/>
    </source>
</evidence>
<dbReference type="Pfam" id="PF00174">
    <property type="entry name" value="Oxidored_molyb"/>
    <property type="match status" value="1"/>
</dbReference>
<dbReference type="GO" id="GO:0008482">
    <property type="term" value="F:sulfite oxidase activity"/>
    <property type="evidence" value="ECO:0007669"/>
    <property type="project" value="TreeGrafter"/>
</dbReference>
<dbReference type="PANTHER" id="PTHR19372:SF7">
    <property type="entry name" value="SULFITE OXIDASE, MITOCHONDRIAL"/>
    <property type="match status" value="1"/>
</dbReference>
<evidence type="ECO:0000259" key="2">
    <source>
        <dbReference type="Pfam" id="PF00174"/>
    </source>
</evidence>
<accession>A0A3N0J1U0</accession>
<name>A0A3N0J1U0_9ACTN</name>
<dbReference type="SUPFAM" id="SSF56524">
    <property type="entry name" value="Oxidoreductase molybdopterin-binding domain"/>
    <property type="match status" value="1"/>
</dbReference>
<evidence type="ECO:0000313" key="6">
    <source>
        <dbReference type="Proteomes" id="UP000270112"/>
    </source>
</evidence>
<dbReference type="InterPro" id="IPR036374">
    <property type="entry name" value="OxRdtase_Mopterin-bd_sf"/>
</dbReference>
<dbReference type="InterPro" id="IPR014756">
    <property type="entry name" value="Ig_E-set"/>
</dbReference>
<dbReference type="PANTHER" id="PTHR19372">
    <property type="entry name" value="SULFITE REDUCTASE"/>
    <property type="match status" value="1"/>
</dbReference>
<dbReference type="GO" id="GO:0043546">
    <property type="term" value="F:molybdopterin cofactor binding"/>
    <property type="evidence" value="ECO:0007669"/>
    <property type="project" value="TreeGrafter"/>
</dbReference>
<reference evidence="6" key="2">
    <citation type="submission" date="2018-05" db="EMBL/GenBank/DDBJ databases">
        <title>Genome Sequencing of selected type strains of the family Eggerthellaceae.</title>
        <authorList>
            <person name="Danylec N."/>
            <person name="Stoll D.A."/>
            <person name="Doetsch A."/>
            <person name="Huch M."/>
        </authorList>
    </citation>
    <scope>NUCLEOTIDE SEQUENCE [LARGE SCALE GENOMIC DNA]</scope>
    <source>
        <strain evidence="6">DSM 16107</strain>
    </source>
</reference>
<dbReference type="GO" id="GO:0006790">
    <property type="term" value="P:sulfur compound metabolic process"/>
    <property type="evidence" value="ECO:0007669"/>
    <property type="project" value="TreeGrafter"/>
</dbReference>
<evidence type="ECO:0000313" key="3">
    <source>
        <dbReference type="EMBL" id="RDB69143.1"/>
    </source>
</evidence>
<feature type="chain" id="PRO_5039713534" evidence="1">
    <location>
        <begin position="24"/>
        <end position="358"/>
    </location>
</feature>
<dbReference type="Gene3D" id="3.90.420.10">
    <property type="entry name" value="Oxidoreductase, molybdopterin-binding domain"/>
    <property type="match status" value="1"/>
</dbReference>
<keyword evidence="1" id="KW-0732">Signal</keyword>
<reference evidence="4" key="3">
    <citation type="journal article" date="2019" name="Microbiol. Resour. Announc.">
        <title>Draft Genome Sequences of Type Strains of Gordonibacter faecihominis, Paraeggerthella hongkongensis, Parvibacter caecicola,Slackia equolifaciens, Slackia faecicanis, and Slackia isoflavoniconvertens.</title>
        <authorList>
            <person name="Danylec N."/>
            <person name="Stoll D.A."/>
            <person name="Dotsch A."/>
            <person name="Huch M."/>
        </authorList>
    </citation>
    <scope>NUCLEOTIDE SEQUENCE</scope>
    <source>
        <strain evidence="4">DSM 16107</strain>
    </source>
</reference>
<protein>
    <submittedName>
        <fullName evidence="4">Molybdopterin-binding protein</fullName>
    </submittedName>
</protein>
<evidence type="ECO:0000313" key="4">
    <source>
        <dbReference type="EMBL" id="RNM43164.1"/>
    </source>
</evidence>